<dbReference type="GO" id="GO:0009279">
    <property type="term" value="C:cell outer membrane"/>
    <property type="evidence" value="ECO:0007669"/>
    <property type="project" value="UniProtKB-SubCell"/>
</dbReference>
<accession>A0A517MY15</accession>
<dbReference type="InterPro" id="IPR003368">
    <property type="entry name" value="POMP_repeat"/>
</dbReference>
<dbReference type="EMBL" id="CP036263">
    <property type="protein sequence ID" value="QDS99772.1"/>
    <property type="molecule type" value="Genomic_DNA"/>
</dbReference>
<dbReference type="InterPro" id="IPR011050">
    <property type="entry name" value="Pectin_lyase_fold/virulence"/>
</dbReference>
<evidence type="ECO:0000256" key="4">
    <source>
        <dbReference type="ARBA" id="ARBA00022525"/>
    </source>
</evidence>
<dbReference type="AlphaFoldDB" id="A0A517MY15"/>
<evidence type="ECO:0000256" key="5">
    <source>
        <dbReference type="ARBA" id="ARBA00022729"/>
    </source>
</evidence>
<evidence type="ECO:0000256" key="6">
    <source>
        <dbReference type="ARBA" id="ARBA00023136"/>
    </source>
</evidence>
<keyword evidence="5" id="KW-0732">Signal</keyword>
<reference evidence="8 9" key="1">
    <citation type="submission" date="2019-02" db="EMBL/GenBank/DDBJ databases">
        <title>Deep-cultivation of Planctomycetes and their phenomic and genomic characterization uncovers novel biology.</title>
        <authorList>
            <person name="Wiegand S."/>
            <person name="Jogler M."/>
            <person name="Boedeker C."/>
            <person name="Pinto D."/>
            <person name="Vollmers J."/>
            <person name="Rivas-Marin E."/>
            <person name="Kohn T."/>
            <person name="Peeters S.H."/>
            <person name="Heuer A."/>
            <person name="Rast P."/>
            <person name="Oberbeckmann S."/>
            <person name="Bunk B."/>
            <person name="Jeske O."/>
            <person name="Meyerdierks A."/>
            <person name="Storesund J.E."/>
            <person name="Kallscheuer N."/>
            <person name="Luecker S."/>
            <person name="Lage O.M."/>
            <person name="Pohl T."/>
            <person name="Merkel B.J."/>
            <person name="Hornburger P."/>
            <person name="Mueller R.-W."/>
            <person name="Bruemmer F."/>
            <person name="Labrenz M."/>
            <person name="Spormann A.M."/>
            <person name="Op den Camp H."/>
            <person name="Overmann J."/>
            <person name="Amann R."/>
            <person name="Jetten M.S.M."/>
            <person name="Mascher T."/>
            <person name="Medema M.H."/>
            <person name="Devos D.P."/>
            <person name="Kaster A.-K."/>
            <person name="Ovreas L."/>
            <person name="Rohde M."/>
            <person name="Galperin M.Y."/>
            <person name="Jogler C."/>
        </authorList>
    </citation>
    <scope>NUCLEOTIDE SEQUENCE [LARGE SCALE GENOMIC DNA]</scope>
    <source>
        <strain evidence="8 9">HG15A2</strain>
    </source>
</reference>
<evidence type="ECO:0000256" key="7">
    <source>
        <dbReference type="ARBA" id="ARBA00023237"/>
    </source>
</evidence>
<dbReference type="InterPro" id="IPR006626">
    <property type="entry name" value="PbH1"/>
</dbReference>
<dbReference type="SMART" id="SM00710">
    <property type="entry name" value="PbH1"/>
    <property type="match status" value="10"/>
</dbReference>
<comment type="subcellular location">
    <subcellularLocation>
        <location evidence="1">Cell envelope</location>
    </subcellularLocation>
    <subcellularLocation>
        <location evidence="2">Cell outer membrane</location>
    </subcellularLocation>
    <subcellularLocation>
        <location evidence="3">Secreted</location>
    </subcellularLocation>
</comment>
<keyword evidence="9" id="KW-1185">Reference proteome</keyword>
<dbReference type="PANTHER" id="PTHR11319">
    <property type="entry name" value="G PROTEIN-COUPLED RECEPTOR-RELATED"/>
    <property type="match status" value="1"/>
</dbReference>
<dbReference type="GO" id="GO:0005576">
    <property type="term" value="C:extracellular region"/>
    <property type="evidence" value="ECO:0007669"/>
    <property type="project" value="UniProtKB-SubCell"/>
</dbReference>
<name>A0A517MY15_9BACT</name>
<keyword evidence="6" id="KW-0472">Membrane</keyword>
<organism evidence="8 9">
    <name type="scientific">Adhaeretor mobilis</name>
    <dbReference type="NCBI Taxonomy" id="1930276"/>
    <lineage>
        <taxon>Bacteria</taxon>
        <taxon>Pseudomonadati</taxon>
        <taxon>Planctomycetota</taxon>
        <taxon>Planctomycetia</taxon>
        <taxon>Pirellulales</taxon>
        <taxon>Lacipirellulaceae</taxon>
        <taxon>Adhaeretor</taxon>
    </lineage>
</organism>
<protein>
    <submittedName>
        <fullName evidence="8">Uncharacterized protein</fullName>
    </submittedName>
</protein>
<dbReference type="NCBIfam" id="NF041518">
    <property type="entry name" value="choice_anch_Q"/>
    <property type="match status" value="1"/>
</dbReference>
<evidence type="ECO:0000256" key="2">
    <source>
        <dbReference type="ARBA" id="ARBA00004442"/>
    </source>
</evidence>
<gene>
    <name evidence="8" type="ORF">HG15A2_31030</name>
</gene>
<keyword evidence="4" id="KW-0964">Secreted</keyword>
<keyword evidence="7" id="KW-0998">Cell outer membrane</keyword>
<sequence>MPQPNSGISSRVGRRLRVEALEDRRMLATHVVDSLLDNVDVDQFTTLREALDLANANPDADRIEFASSLFSGGPQTLELAIIGEDSTSNGNSALVISTNVEIVGPGDDLLTIDASPLDVTPDEHDGQGARIFHIAVSSSAPQDVSISGVTLTGSDSDKAGGAIRSSANLTLSNVSILENSATVGGGIYHRFGSLDLFSSTFRENTGGGVYVRDGNLMLSDVVVSSNTSKGESGAGVYLEGGDLTLMDSTITDNVLTPFVSGGGGAGAFARDSTVVVSGSTFSSNRISGLWGSRDSHGGGLRVVGSRSGLATRSLTIIDTQFLNNSVVNVATFQGGNGGGVHATNLDSIVLDSVTFSEGLSASGGGAFLEARAVTITDSVFEKNQAFVRDGLGGGLYVIANFFAIADSHFAENLAAANLRGGGGGLYYDAPDNVLGSEFDNGNAEVQVLRTSFVQNTAHVGGGAFIDVERVFESVAIDIVGSTFADNEISAMDFVTDGGGGGLGILGTDGLSSPGDSQLITLRDTKVIDNSAPNGALGGGIYYYSQAASNNPNLISVIDSTIARNSTTGSGGGIYALGRWIQIRDSLIDSNRAEAGGGALIGSDIYSPYPHLSHSIVTNNTATQYGGGILGITQLILEYSNVSHNKASEGGGLYSSYNLAVILNSTFAYNEATNGSGGAIHVDGLRLLQSTLTNNTASDQGGAISFPSSPDILQTIAHSTIVDNHAGNEGGAIYSPSPTSLPISHSILAGNTFGAGLPGDYLPDAAYSHSFIGHNSGVAGLTETGLISNDANGNYVGGDTGGAIDPLLEPLRHNGGPTPTHMPRVDSPVLDAGNIAFNPNDPDGIAWTDDALPFDQRGIPYGRVVDGNAPADVVIDIGAVELQAQPADFNDDAHVDGFDFLTWQVGFGTPNATKADGDADNDADVDAADLDAWHSGYGVAPNSPPAVATASSEAGQSLASSPSPSLAIAAVLADAVLETLNDRQANSQEPIAEAVFASYGEADKRVLSPFDFAEFDTEETNSKEAGTESVELVDALLENTFS</sequence>
<proteinExistence type="predicted"/>
<dbReference type="Pfam" id="PF02415">
    <property type="entry name" value="Chlam_PMP"/>
    <property type="match status" value="1"/>
</dbReference>
<evidence type="ECO:0000256" key="1">
    <source>
        <dbReference type="ARBA" id="ARBA00004196"/>
    </source>
</evidence>
<dbReference type="Proteomes" id="UP000319852">
    <property type="component" value="Chromosome"/>
</dbReference>
<evidence type="ECO:0000313" key="8">
    <source>
        <dbReference type="EMBL" id="QDS99772.1"/>
    </source>
</evidence>
<evidence type="ECO:0000313" key="9">
    <source>
        <dbReference type="Proteomes" id="UP000319852"/>
    </source>
</evidence>
<evidence type="ECO:0000256" key="3">
    <source>
        <dbReference type="ARBA" id="ARBA00004613"/>
    </source>
</evidence>
<dbReference type="RefSeq" id="WP_145060941.1">
    <property type="nucleotide sequence ID" value="NZ_CP036263.1"/>
</dbReference>
<dbReference type="InterPro" id="IPR059226">
    <property type="entry name" value="Choice_anch_Q_dom"/>
</dbReference>
<dbReference type="OrthoDB" id="292920at2"/>
<dbReference type="PANTHER" id="PTHR11319:SF35">
    <property type="entry name" value="OUTER MEMBRANE PROTEIN PMPC-RELATED"/>
    <property type="match status" value="1"/>
</dbReference>
<dbReference type="KEGG" id="amob:HG15A2_31030"/>
<dbReference type="SUPFAM" id="SSF51126">
    <property type="entry name" value="Pectin lyase-like"/>
    <property type="match status" value="3"/>
</dbReference>